<keyword evidence="3" id="KW-1185">Reference proteome</keyword>
<protein>
    <submittedName>
        <fullName evidence="2">Uncharacterized protein</fullName>
    </submittedName>
</protein>
<reference evidence="2 3" key="1">
    <citation type="submission" date="2021-06" db="EMBL/GenBank/DDBJ databases">
        <authorList>
            <person name="Palmer J.M."/>
        </authorList>
    </citation>
    <scope>NUCLEOTIDE SEQUENCE [LARGE SCALE GENOMIC DNA]</scope>
    <source>
        <strain evidence="2 3">CL_MEX2019</strain>
        <tissue evidence="2">Muscle</tissue>
    </source>
</reference>
<accession>A0ABU7E4L1</accession>
<feature type="compositionally biased region" description="Polar residues" evidence="1">
    <location>
        <begin position="99"/>
        <end position="115"/>
    </location>
</feature>
<comment type="caution">
    <text evidence="2">The sequence shown here is derived from an EMBL/GenBank/DDBJ whole genome shotgun (WGS) entry which is preliminary data.</text>
</comment>
<name>A0ABU7E4L1_9TELE</name>
<evidence type="ECO:0000256" key="1">
    <source>
        <dbReference type="SAM" id="MobiDB-lite"/>
    </source>
</evidence>
<dbReference type="EMBL" id="JAHUTJ010042067">
    <property type="protein sequence ID" value="MED6280794.1"/>
    <property type="molecule type" value="Genomic_DNA"/>
</dbReference>
<dbReference type="Proteomes" id="UP001352852">
    <property type="component" value="Unassembled WGS sequence"/>
</dbReference>
<gene>
    <name evidence="2" type="ORF">CHARACLAT_014451</name>
</gene>
<proteinExistence type="predicted"/>
<feature type="region of interest" description="Disordered" evidence="1">
    <location>
        <begin position="96"/>
        <end position="118"/>
    </location>
</feature>
<organism evidence="2 3">
    <name type="scientific">Characodon lateralis</name>
    <dbReference type="NCBI Taxonomy" id="208331"/>
    <lineage>
        <taxon>Eukaryota</taxon>
        <taxon>Metazoa</taxon>
        <taxon>Chordata</taxon>
        <taxon>Craniata</taxon>
        <taxon>Vertebrata</taxon>
        <taxon>Euteleostomi</taxon>
        <taxon>Actinopterygii</taxon>
        <taxon>Neopterygii</taxon>
        <taxon>Teleostei</taxon>
        <taxon>Neoteleostei</taxon>
        <taxon>Acanthomorphata</taxon>
        <taxon>Ovalentaria</taxon>
        <taxon>Atherinomorphae</taxon>
        <taxon>Cyprinodontiformes</taxon>
        <taxon>Goodeidae</taxon>
        <taxon>Characodon</taxon>
    </lineage>
</organism>
<evidence type="ECO:0000313" key="3">
    <source>
        <dbReference type="Proteomes" id="UP001352852"/>
    </source>
</evidence>
<evidence type="ECO:0000313" key="2">
    <source>
        <dbReference type="EMBL" id="MED6280794.1"/>
    </source>
</evidence>
<sequence>MDEECCNGIGFDPKRHVCADQATAGLLIPHQCFQGAVCPMAAAATAYCGSCDLDPSLTACTWVLTAHPHSDTEVPTELPFISTTLKSLTTVLPAHTNRSKNNNKIADRNGQTNTENTEKGRNLCLSHEEVVYSGDANVHTYTAA</sequence>